<comment type="caution">
    <text evidence="3">The sequence shown here is derived from an EMBL/GenBank/DDBJ whole genome shotgun (WGS) entry which is preliminary data.</text>
</comment>
<evidence type="ECO:0000256" key="1">
    <source>
        <dbReference type="SAM" id="SignalP"/>
    </source>
</evidence>
<dbReference type="PROSITE" id="PS51318">
    <property type="entry name" value="TAT"/>
    <property type="match status" value="1"/>
</dbReference>
<accession>A0A919AGL9</accession>
<evidence type="ECO:0000259" key="2">
    <source>
        <dbReference type="Pfam" id="PF09076"/>
    </source>
</evidence>
<reference evidence="3" key="1">
    <citation type="journal article" date="2014" name="Int. J. Syst. Evol. Microbiol.">
        <title>Complete genome sequence of Corynebacterium casei LMG S-19264T (=DSM 44701T), isolated from a smear-ripened cheese.</title>
        <authorList>
            <consortium name="US DOE Joint Genome Institute (JGI-PGF)"/>
            <person name="Walter F."/>
            <person name="Albersmeier A."/>
            <person name="Kalinowski J."/>
            <person name="Ruckert C."/>
        </authorList>
    </citation>
    <scope>NUCLEOTIDE SEQUENCE</scope>
    <source>
        <strain evidence="3">JCM 4477</strain>
    </source>
</reference>
<gene>
    <name evidence="3" type="ORF">GCM10018772_34060</name>
</gene>
<reference evidence="3" key="2">
    <citation type="submission" date="2020-09" db="EMBL/GenBank/DDBJ databases">
        <authorList>
            <person name="Sun Q."/>
            <person name="Ohkuma M."/>
        </authorList>
    </citation>
    <scope>NUCLEOTIDE SEQUENCE</scope>
    <source>
        <strain evidence="3">JCM 4477</strain>
    </source>
</reference>
<dbReference type="InterPro" id="IPR006311">
    <property type="entry name" value="TAT_signal"/>
</dbReference>
<sequence length="125" mass="13661">MKRIARRAVLAGLSSAALLTSLSLGATNAAAINEVPCGSEFLKLQLHYSGGGWFDRCYANAGQVTLDTSGSLWVTKIETGNNMMQWYGDGRWQPAVPIAKWTTYTWPSFPDGVKIERINITANVH</sequence>
<dbReference type="Proteomes" id="UP000630718">
    <property type="component" value="Unassembled WGS sequence"/>
</dbReference>
<dbReference type="Pfam" id="PF09076">
    <property type="entry name" value="Crystall_2"/>
    <property type="match status" value="1"/>
</dbReference>
<dbReference type="RefSeq" id="WP_190205142.1">
    <property type="nucleotide sequence ID" value="NZ_BNBI01000007.1"/>
</dbReference>
<evidence type="ECO:0000313" key="3">
    <source>
        <dbReference type="EMBL" id="GHF06319.1"/>
    </source>
</evidence>
<proteinExistence type="predicted"/>
<dbReference type="InterPro" id="IPR015161">
    <property type="entry name" value="Sklp_toxin_b/g_crystallin"/>
</dbReference>
<keyword evidence="4" id="KW-1185">Reference proteome</keyword>
<protein>
    <recommendedName>
        <fullName evidence="2">Streptomyces killer toxin-like beta/gamma crystallin domain-containing protein</fullName>
    </recommendedName>
</protein>
<keyword evidence="1" id="KW-0732">Signal</keyword>
<evidence type="ECO:0000313" key="4">
    <source>
        <dbReference type="Proteomes" id="UP000630718"/>
    </source>
</evidence>
<dbReference type="SUPFAM" id="SSF49695">
    <property type="entry name" value="gamma-Crystallin-like"/>
    <property type="match status" value="1"/>
</dbReference>
<dbReference type="EMBL" id="BNBI01000007">
    <property type="protein sequence ID" value="GHF06319.1"/>
    <property type="molecule type" value="Genomic_DNA"/>
</dbReference>
<feature type="signal peptide" evidence="1">
    <location>
        <begin position="1"/>
        <end position="26"/>
    </location>
</feature>
<name>A0A919AGL9_9ACTN</name>
<dbReference type="Gene3D" id="2.60.20.30">
    <property type="match status" value="1"/>
</dbReference>
<feature type="domain" description="Streptomyces killer toxin-like beta/gamma crystallin" evidence="2">
    <location>
        <begin position="55"/>
        <end position="115"/>
    </location>
</feature>
<dbReference type="AlphaFoldDB" id="A0A919AGL9"/>
<dbReference type="InterPro" id="IPR011024">
    <property type="entry name" value="G_crystallin-like"/>
</dbReference>
<dbReference type="InterPro" id="IPR015791">
    <property type="entry name" value="Antimic/Inh_G_crystallin-like"/>
</dbReference>
<feature type="chain" id="PRO_5038823119" description="Streptomyces killer toxin-like beta/gamma crystallin domain-containing protein" evidence="1">
    <location>
        <begin position="27"/>
        <end position="125"/>
    </location>
</feature>
<organism evidence="3 4">
    <name type="scientific">Streptomyces fumanus</name>
    <dbReference type="NCBI Taxonomy" id="67302"/>
    <lineage>
        <taxon>Bacteria</taxon>
        <taxon>Bacillati</taxon>
        <taxon>Actinomycetota</taxon>
        <taxon>Actinomycetes</taxon>
        <taxon>Kitasatosporales</taxon>
        <taxon>Streptomycetaceae</taxon>
        <taxon>Streptomyces</taxon>
    </lineage>
</organism>